<protein>
    <submittedName>
        <fullName evidence="2">Uncharacterized protein</fullName>
    </submittedName>
</protein>
<gene>
    <name evidence="2" type="primary">RvY_06632-1</name>
    <name evidence="2" type="synonym">RvY_06632.1</name>
    <name evidence="2" type="ORF">RvY_06632</name>
</gene>
<reference evidence="2 3" key="1">
    <citation type="journal article" date="2016" name="Nat. Commun.">
        <title>Extremotolerant tardigrade genome and improved radiotolerance of human cultured cells by tardigrade-unique protein.</title>
        <authorList>
            <person name="Hashimoto T."/>
            <person name="Horikawa D.D."/>
            <person name="Saito Y."/>
            <person name="Kuwahara H."/>
            <person name="Kozuka-Hata H."/>
            <person name="Shin-I T."/>
            <person name="Minakuchi Y."/>
            <person name="Ohishi K."/>
            <person name="Motoyama A."/>
            <person name="Aizu T."/>
            <person name="Enomoto A."/>
            <person name="Kondo K."/>
            <person name="Tanaka S."/>
            <person name="Hara Y."/>
            <person name="Koshikawa S."/>
            <person name="Sagara H."/>
            <person name="Miura T."/>
            <person name="Yokobori S."/>
            <person name="Miyagawa K."/>
            <person name="Suzuki Y."/>
            <person name="Kubo T."/>
            <person name="Oyama M."/>
            <person name="Kohara Y."/>
            <person name="Fujiyama A."/>
            <person name="Arakawa K."/>
            <person name="Katayama T."/>
            <person name="Toyoda A."/>
            <person name="Kunieda T."/>
        </authorList>
    </citation>
    <scope>NUCLEOTIDE SEQUENCE [LARGE SCALE GENOMIC DNA]</scope>
    <source>
        <strain evidence="2 3">YOKOZUNA-1</strain>
    </source>
</reference>
<feature type="compositionally biased region" description="Low complexity" evidence="1">
    <location>
        <begin position="102"/>
        <end position="133"/>
    </location>
</feature>
<comment type="caution">
    <text evidence="2">The sequence shown here is derived from an EMBL/GenBank/DDBJ whole genome shotgun (WGS) entry which is preliminary data.</text>
</comment>
<accession>A0A1D1UZ98</accession>
<name>A0A1D1UZ98_RAMVA</name>
<keyword evidence="3" id="KW-1185">Reference proteome</keyword>
<proteinExistence type="predicted"/>
<feature type="region of interest" description="Disordered" evidence="1">
    <location>
        <begin position="79"/>
        <end position="142"/>
    </location>
</feature>
<dbReference type="AlphaFoldDB" id="A0A1D1UZ98"/>
<organism evidence="2 3">
    <name type="scientific">Ramazzottius varieornatus</name>
    <name type="common">Water bear</name>
    <name type="synonym">Tardigrade</name>
    <dbReference type="NCBI Taxonomy" id="947166"/>
    <lineage>
        <taxon>Eukaryota</taxon>
        <taxon>Metazoa</taxon>
        <taxon>Ecdysozoa</taxon>
        <taxon>Tardigrada</taxon>
        <taxon>Eutardigrada</taxon>
        <taxon>Parachela</taxon>
        <taxon>Hypsibioidea</taxon>
        <taxon>Ramazzottiidae</taxon>
        <taxon>Ramazzottius</taxon>
    </lineage>
</organism>
<dbReference type="Proteomes" id="UP000186922">
    <property type="component" value="Unassembled WGS sequence"/>
</dbReference>
<dbReference type="EMBL" id="BDGG01000003">
    <property type="protein sequence ID" value="GAU94934.1"/>
    <property type="molecule type" value="Genomic_DNA"/>
</dbReference>
<evidence type="ECO:0000313" key="3">
    <source>
        <dbReference type="Proteomes" id="UP000186922"/>
    </source>
</evidence>
<sequence length="142" mass="14915">MAHQLPPSDDSELDSSMPGSFLEMLSATKQKKLGFNKGDCKTYVALPGSGCPGPAQLNKTSNGNGLGRWTFRINTTVESADETSATANPAFCTPGTSPEPPMTITTVGPTTSSTTSPNPTTTSTETETIQTLSCQRQMKVPL</sequence>
<evidence type="ECO:0000313" key="2">
    <source>
        <dbReference type="EMBL" id="GAU94934.1"/>
    </source>
</evidence>
<evidence type="ECO:0000256" key="1">
    <source>
        <dbReference type="SAM" id="MobiDB-lite"/>
    </source>
</evidence>